<dbReference type="EMBL" id="JBCEWA010000007">
    <property type="protein sequence ID" value="MEL5988813.1"/>
    <property type="molecule type" value="Genomic_DNA"/>
</dbReference>
<name>A0ABU9LLX8_9BACL</name>
<keyword evidence="1" id="KW-1133">Transmembrane helix</keyword>
<dbReference type="Proteomes" id="UP001398420">
    <property type="component" value="Unassembled WGS sequence"/>
</dbReference>
<evidence type="ECO:0000313" key="2">
    <source>
        <dbReference type="EMBL" id="MEL5988813.1"/>
    </source>
</evidence>
<accession>A0ABU9LLX8</accession>
<gene>
    <name evidence="2" type="primary">prli42</name>
    <name evidence="2" type="ORF">AAF454_10425</name>
</gene>
<proteinExistence type="predicted"/>
<keyword evidence="3" id="KW-1185">Reference proteome</keyword>
<keyword evidence="1" id="KW-0812">Transmembrane</keyword>
<evidence type="ECO:0000256" key="1">
    <source>
        <dbReference type="SAM" id="Phobius"/>
    </source>
</evidence>
<comment type="caution">
    <text evidence="2">The sequence shown here is derived from an EMBL/GenBank/DDBJ whole genome shotgun (WGS) entry which is preliminary data.</text>
</comment>
<reference evidence="2 3" key="1">
    <citation type="submission" date="2024-04" db="EMBL/GenBank/DDBJ databases">
        <authorList>
            <person name="Wu Y.S."/>
            <person name="Zhang L."/>
        </authorList>
    </citation>
    <scope>NUCLEOTIDE SEQUENCE [LARGE SCALE GENOMIC DNA]</scope>
    <source>
        <strain evidence="2 3">KG-01</strain>
    </source>
</reference>
<protein>
    <submittedName>
        <fullName evidence="2">Stressosome-associated protein Prli42</fullName>
    </submittedName>
</protein>
<feature type="transmembrane region" description="Helical" evidence="1">
    <location>
        <begin position="9"/>
        <end position="31"/>
    </location>
</feature>
<keyword evidence="1" id="KW-0472">Membrane</keyword>
<dbReference type="NCBIfam" id="NF033880">
    <property type="entry name" value="Prli42"/>
    <property type="match status" value="1"/>
</dbReference>
<dbReference type="RefSeq" id="WP_156422349.1">
    <property type="nucleotide sequence ID" value="NZ_BJOB01000007.1"/>
</dbReference>
<sequence>MSNKKFQKAVVMTMIGIMLISTVMFGLSIILS</sequence>
<evidence type="ECO:0000313" key="3">
    <source>
        <dbReference type="Proteomes" id="UP001398420"/>
    </source>
</evidence>
<organism evidence="2 3">
    <name type="scientific">Kurthia gibsonii</name>
    <dbReference type="NCBI Taxonomy" id="33946"/>
    <lineage>
        <taxon>Bacteria</taxon>
        <taxon>Bacillati</taxon>
        <taxon>Bacillota</taxon>
        <taxon>Bacilli</taxon>
        <taxon>Bacillales</taxon>
        <taxon>Caryophanaceae</taxon>
        <taxon>Kurthia</taxon>
    </lineage>
</organism>
<dbReference type="GeneID" id="97822643"/>
<dbReference type="InterPro" id="IPR049722">
    <property type="entry name" value="Prli42-like"/>
</dbReference>